<dbReference type="Proteomes" id="UP000662637">
    <property type="component" value="Unassembled WGS sequence"/>
</dbReference>
<evidence type="ECO:0000256" key="5">
    <source>
        <dbReference type="ARBA" id="ARBA00022912"/>
    </source>
</evidence>
<dbReference type="EC" id="3.1.3.16" evidence="9"/>
<proteinExistence type="inferred from homology"/>
<dbReference type="GO" id="GO:0005634">
    <property type="term" value="C:nucleus"/>
    <property type="evidence" value="ECO:0007669"/>
    <property type="project" value="UniProtKB-SubCell"/>
</dbReference>
<dbReference type="Proteomes" id="UP000335636">
    <property type="component" value="Unassembled WGS sequence"/>
</dbReference>
<comment type="subcellular location">
    <subcellularLocation>
        <location evidence="1 9">Nucleus</location>
    </subcellularLocation>
</comment>
<keyword evidence="12" id="KW-1185">Reference proteome</keyword>
<keyword evidence="4 9" id="KW-0378">Hydrolase</keyword>
<evidence type="ECO:0000256" key="6">
    <source>
        <dbReference type="ARBA" id="ARBA00023242"/>
    </source>
</evidence>
<keyword evidence="6 9" id="KW-0539">Nucleus</keyword>
<dbReference type="Gene3D" id="3.40.50.2300">
    <property type="match status" value="1"/>
</dbReference>
<sequence>MDVQDNHGEATLGAFLICELCLCMQHAEDLENELYELLQEFEKSSPAFLRLPAPS</sequence>
<keyword evidence="3 9" id="KW-0507">mRNA processing</keyword>
<dbReference type="InterPro" id="IPR006811">
    <property type="entry name" value="RNA_pol_II_suA"/>
</dbReference>
<dbReference type="Pfam" id="PF04722">
    <property type="entry name" value="Ssu72"/>
    <property type="match status" value="1"/>
</dbReference>
<dbReference type="EMBL" id="CABDUW010000225">
    <property type="protein sequence ID" value="VTJ63323.1"/>
    <property type="molecule type" value="Genomic_DNA"/>
</dbReference>
<comment type="similarity">
    <text evidence="2 9">Belongs to the SSU72 phosphatase family.</text>
</comment>
<evidence type="ECO:0000313" key="11">
    <source>
        <dbReference type="EMBL" id="VTJ63323.1"/>
    </source>
</evidence>
<protein>
    <recommendedName>
        <fullName evidence="9">RNA polymerase II subunit A C-terminal domain phosphatase SSU72</fullName>
        <shortName evidence="9">CTD phosphatase SSU72</shortName>
        <ecNumber evidence="9">3.1.3.16</ecNumber>
    </recommendedName>
</protein>
<evidence type="ECO:0000256" key="4">
    <source>
        <dbReference type="ARBA" id="ARBA00022801"/>
    </source>
</evidence>
<dbReference type="EMBL" id="WJEC01000405">
    <property type="protein sequence ID" value="KAF7483230.1"/>
    <property type="molecule type" value="Genomic_DNA"/>
</dbReference>
<dbReference type="GO" id="GO:0006397">
    <property type="term" value="P:mRNA processing"/>
    <property type="evidence" value="ECO:0007669"/>
    <property type="project" value="UniProtKB-KW"/>
</dbReference>
<organism evidence="11 12">
    <name type="scientific">Marmota monax</name>
    <name type="common">Woodchuck</name>
    <dbReference type="NCBI Taxonomy" id="9995"/>
    <lineage>
        <taxon>Eukaryota</taxon>
        <taxon>Metazoa</taxon>
        <taxon>Chordata</taxon>
        <taxon>Craniata</taxon>
        <taxon>Vertebrata</taxon>
        <taxon>Euteleostomi</taxon>
        <taxon>Mammalia</taxon>
        <taxon>Eutheria</taxon>
        <taxon>Euarchontoglires</taxon>
        <taxon>Glires</taxon>
        <taxon>Rodentia</taxon>
        <taxon>Sciuromorpha</taxon>
        <taxon>Sciuridae</taxon>
        <taxon>Xerinae</taxon>
        <taxon>Marmotini</taxon>
        <taxon>Marmota</taxon>
    </lineage>
</organism>
<evidence type="ECO:0000313" key="12">
    <source>
        <dbReference type="Proteomes" id="UP000335636"/>
    </source>
</evidence>
<accession>A0A5E4B0R4</accession>
<evidence type="ECO:0000256" key="7">
    <source>
        <dbReference type="ARBA" id="ARBA00047761"/>
    </source>
</evidence>
<comment type="catalytic activity">
    <reaction evidence="8 9">
        <text>O-phospho-L-threonyl-[protein] + H2O = L-threonyl-[protein] + phosphate</text>
        <dbReference type="Rhea" id="RHEA:47004"/>
        <dbReference type="Rhea" id="RHEA-COMP:11060"/>
        <dbReference type="Rhea" id="RHEA-COMP:11605"/>
        <dbReference type="ChEBI" id="CHEBI:15377"/>
        <dbReference type="ChEBI" id="CHEBI:30013"/>
        <dbReference type="ChEBI" id="CHEBI:43474"/>
        <dbReference type="ChEBI" id="CHEBI:61977"/>
        <dbReference type="EC" id="3.1.3.16"/>
    </reaction>
</comment>
<evidence type="ECO:0000256" key="8">
    <source>
        <dbReference type="ARBA" id="ARBA00048336"/>
    </source>
</evidence>
<gene>
    <name evidence="10" type="ORF">GHT09_005269</name>
    <name evidence="11" type="ORF">MONAX_5E041458</name>
</gene>
<reference evidence="10" key="2">
    <citation type="submission" date="2020-08" db="EMBL/GenBank/DDBJ databases">
        <authorList>
            <person name="Shumante A."/>
            <person name="Zimin A.V."/>
            <person name="Puiu D."/>
            <person name="Salzberg S.L."/>
        </authorList>
    </citation>
    <scope>NUCLEOTIDE SEQUENCE</scope>
    <source>
        <strain evidence="10">WC2-LM</strain>
        <tissue evidence="10">Liver</tissue>
    </source>
</reference>
<evidence type="ECO:0000256" key="1">
    <source>
        <dbReference type="ARBA" id="ARBA00004123"/>
    </source>
</evidence>
<keyword evidence="5 9" id="KW-0904">Protein phosphatase</keyword>
<dbReference type="AlphaFoldDB" id="A0A5E4B0R4"/>
<evidence type="ECO:0000256" key="2">
    <source>
        <dbReference type="ARBA" id="ARBA00008978"/>
    </source>
</evidence>
<name>A0A5E4B0R4_MARMO</name>
<dbReference type="PANTHER" id="PTHR20383">
    <property type="entry name" value="RNA POLYMERASE II SUBUNIT A C-TERMINAL DOMAIN PHOSPHATASE"/>
    <property type="match status" value="1"/>
</dbReference>
<comment type="catalytic activity">
    <reaction evidence="7 9">
        <text>O-phospho-L-seryl-[protein] + H2O = L-seryl-[protein] + phosphate</text>
        <dbReference type="Rhea" id="RHEA:20629"/>
        <dbReference type="Rhea" id="RHEA-COMP:9863"/>
        <dbReference type="Rhea" id="RHEA-COMP:11604"/>
        <dbReference type="ChEBI" id="CHEBI:15377"/>
        <dbReference type="ChEBI" id="CHEBI:29999"/>
        <dbReference type="ChEBI" id="CHEBI:43474"/>
        <dbReference type="ChEBI" id="CHEBI:83421"/>
        <dbReference type="EC" id="3.1.3.16"/>
    </reaction>
</comment>
<evidence type="ECO:0000256" key="3">
    <source>
        <dbReference type="ARBA" id="ARBA00022664"/>
    </source>
</evidence>
<reference evidence="11 12" key="1">
    <citation type="submission" date="2019-04" db="EMBL/GenBank/DDBJ databases">
        <authorList>
            <person name="Alioto T."/>
            <person name="Alioto T."/>
        </authorList>
    </citation>
    <scope>NUCLEOTIDE SEQUENCE [LARGE SCALE GENOMIC DNA]</scope>
</reference>
<evidence type="ECO:0000256" key="9">
    <source>
        <dbReference type="RuleBase" id="RU369031"/>
    </source>
</evidence>
<dbReference type="GO" id="GO:0004722">
    <property type="term" value="F:protein serine/threonine phosphatase activity"/>
    <property type="evidence" value="ECO:0007669"/>
    <property type="project" value="UniProtKB-UniRule"/>
</dbReference>
<comment type="function">
    <text evidence="9">Protein phosphatase that catalyzes the dephosphorylation of the C-terminal domain of RNA polymerase II. Plays a role in RNA processing and termination.</text>
</comment>
<evidence type="ECO:0000313" key="10">
    <source>
        <dbReference type="EMBL" id="KAF7483230.1"/>
    </source>
</evidence>